<reference evidence="2" key="1">
    <citation type="journal article" date="2013" name="Genome Announc.">
        <title>Draft Genome Sequence of the Dimorphic Prosthecate Bacterium Brevundimonas abyssalis TAR-001T.</title>
        <authorList>
            <person name="Tsubouchi T."/>
            <person name="Nishi S."/>
            <person name="Usui K."/>
            <person name="Shimane Y."/>
            <person name="Takaki Y."/>
            <person name="Maruyama T."/>
            <person name="Hatada Y."/>
        </authorList>
    </citation>
    <scope>NUCLEOTIDE SEQUENCE [LARGE SCALE GENOMIC DNA]</scope>
    <source>
        <strain evidence="2">TAR-001</strain>
    </source>
</reference>
<organism evidence="1 2">
    <name type="scientific">Brevundimonas abyssalis TAR-001</name>
    <dbReference type="NCBI Taxonomy" id="1391729"/>
    <lineage>
        <taxon>Bacteria</taxon>
        <taxon>Pseudomonadati</taxon>
        <taxon>Pseudomonadota</taxon>
        <taxon>Alphaproteobacteria</taxon>
        <taxon>Caulobacterales</taxon>
        <taxon>Caulobacteraceae</taxon>
        <taxon>Brevundimonas</taxon>
    </lineage>
</organism>
<accession>A0A8E0TT04</accession>
<keyword evidence="2" id="KW-1185">Reference proteome</keyword>
<dbReference type="Proteomes" id="UP000016569">
    <property type="component" value="Unassembled WGS sequence"/>
</dbReference>
<gene>
    <name evidence="1" type="ORF">MBEBAB_2081</name>
</gene>
<dbReference type="EMBL" id="BATC01000040">
    <property type="protein sequence ID" value="GAD59831.1"/>
    <property type="molecule type" value="Genomic_DNA"/>
</dbReference>
<dbReference type="AlphaFoldDB" id="A0A8E0TT04"/>
<proteinExistence type="predicted"/>
<comment type="caution">
    <text evidence="1">The sequence shown here is derived from an EMBL/GenBank/DDBJ whole genome shotgun (WGS) entry which is preliminary data.</text>
</comment>
<sequence length="58" mass="6369">MLMNQKLTANRLLGSLSEADRMALSPYLTREAMVSGHLSTNRATPSSTCISWKAAWCP</sequence>
<name>A0A8E0TT04_9CAUL</name>
<evidence type="ECO:0000313" key="1">
    <source>
        <dbReference type="EMBL" id="GAD59831.1"/>
    </source>
</evidence>
<evidence type="ECO:0000313" key="2">
    <source>
        <dbReference type="Proteomes" id="UP000016569"/>
    </source>
</evidence>
<protein>
    <submittedName>
        <fullName evidence="1">Uncharacterized protein</fullName>
    </submittedName>
</protein>